<evidence type="ECO:0000259" key="2">
    <source>
        <dbReference type="Pfam" id="PF00487"/>
    </source>
</evidence>
<dbReference type="CDD" id="cd03506">
    <property type="entry name" value="Delta6-FADS-like"/>
    <property type="match status" value="1"/>
</dbReference>
<reference evidence="4" key="1">
    <citation type="submission" date="2020-06" db="EMBL/GenBank/DDBJ databases">
        <title>Thalassolituus marinus alknpb1M-1, a hydrocarbon-degrading bacterium isolated from the deep-sea overlying water using an in-situ strategy from the South China Sea basin.</title>
        <authorList>
            <person name="Dong C."/>
            <person name="Chen Y."/>
            <person name="Shao Z."/>
        </authorList>
    </citation>
    <scope>NUCLEOTIDE SEQUENCE [LARGE SCALE GENOMIC DNA]</scope>
    <source>
        <strain evidence="4">alknpb1M-1</strain>
    </source>
</reference>
<evidence type="ECO:0000313" key="3">
    <source>
        <dbReference type="EMBL" id="UXD88159.1"/>
    </source>
</evidence>
<evidence type="ECO:0000256" key="1">
    <source>
        <dbReference type="SAM" id="Phobius"/>
    </source>
</evidence>
<proteinExistence type="predicted"/>
<keyword evidence="1" id="KW-0812">Transmembrane</keyword>
<keyword evidence="4" id="KW-1185">Reference proteome</keyword>
<keyword evidence="1" id="KW-1133">Transmembrane helix</keyword>
<feature type="transmembrane region" description="Helical" evidence="1">
    <location>
        <begin position="49"/>
        <end position="75"/>
    </location>
</feature>
<feature type="transmembrane region" description="Helical" evidence="1">
    <location>
        <begin position="216"/>
        <end position="240"/>
    </location>
</feature>
<protein>
    <submittedName>
        <fullName evidence="3">Acyl-CoA desaturase</fullName>
    </submittedName>
</protein>
<dbReference type="Pfam" id="PF00487">
    <property type="entry name" value="FA_desaturase"/>
    <property type="match status" value="1"/>
</dbReference>
<evidence type="ECO:0000313" key="4">
    <source>
        <dbReference type="Proteomes" id="UP001065322"/>
    </source>
</evidence>
<name>A0ABY6AAW2_9GAMM</name>
<keyword evidence="1" id="KW-0472">Membrane</keyword>
<dbReference type="InterPro" id="IPR012171">
    <property type="entry name" value="Fatty_acid_desaturase"/>
</dbReference>
<sequence>MTTSIPSAETLFSFEQEINAIRDETLSQVGQADADYIRRVIRFQRTLDLLSRLVIVLGFVHPLFWVAGVLMLALAKILDNMEIGHNVMHGQYDWMNDPHINSRHFEWDIVGDGDSWKRYHNHEHHTYTNIIGKDRDYGYGLLRLSDDIPWRKKNLWQFFTYLNLSLLFQWGVAYHELAAERIFFGKRRKESHLPISRSELKSAFFSKIGKQVFKDYIFWPLLCFPVFWSVLLGNLCANLIRNLWTSTIIFCGHFTEDAQTFSEEECKNETRGQWYYRQILGSSNLEGARWFHILTGHLSCQIEHHLFPDIPARHYPQMAKKVEKVCQAHGIPYNTGSFVHQYLTVVKRVLRYSFPDKVRQEPQATH</sequence>
<gene>
    <name evidence="3" type="ORF">HUF19_12300</name>
</gene>
<dbReference type="InterPro" id="IPR005804">
    <property type="entry name" value="FA_desaturase_dom"/>
</dbReference>
<dbReference type="EMBL" id="CP054475">
    <property type="protein sequence ID" value="UXD88159.1"/>
    <property type="molecule type" value="Genomic_DNA"/>
</dbReference>
<dbReference type="PANTHER" id="PTHR19353">
    <property type="entry name" value="FATTY ACID DESATURASE 2"/>
    <property type="match status" value="1"/>
</dbReference>
<organism evidence="3 4">
    <name type="scientific">Thalassolituus hydrocarboniclasticus</name>
    <dbReference type="NCBI Taxonomy" id="2742796"/>
    <lineage>
        <taxon>Bacteria</taxon>
        <taxon>Pseudomonadati</taxon>
        <taxon>Pseudomonadota</taxon>
        <taxon>Gammaproteobacteria</taxon>
        <taxon>Oceanospirillales</taxon>
        <taxon>Oceanospirillaceae</taxon>
        <taxon>Thalassolituus</taxon>
    </lineage>
</organism>
<accession>A0ABY6AAW2</accession>
<dbReference type="PANTHER" id="PTHR19353:SF84">
    <property type="entry name" value="ACYL-COA DELTA-9-DESATURASE, DESB"/>
    <property type="match status" value="1"/>
</dbReference>
<dbReference type="RefSeq" id="WP_260996906.1">
    <property type="nucleotide sequence ID" value="NZ_CP054475.1"/>
</dbReference>
<feature type="domain" description="Fatty acid desaturase" evidence="2">
    <location>
        <begin position="64"/>
        <end position="335"/>
    </location>
</feature>
<dbReference type="Proteomes" id="UP001065322">
    <property type="component" value="Chromosome"/>
</dbReference>